<dbReference type="EMBL" id="LGAP01000021">
    <property type="protein sequence ID" value="KOF15241.1"/>
    <property type="molecule type" value="Genomic_DNA"/>
</dbReference>
<accession>A0A0L8BKN9</accession>
<dbReference type="Proteomes" id="UP000037425">
    <property type="component" value="Unassembled WGS sequence"/>
</dbReference>
<evidence type="ECO:0000256" key="1">
    <source>
        <dbReference type="SAM" id="MobiDB-lite"/>
    </source>
</evidence>
<dbReference type="SUPFAM" id="SSF52540">
    <property type="entry name" value="P-loop containing nucleoside triphosphate hydrolases"/>
    <property type="match status" value="1"/>
</dbReference>
<evidence type="ECO:0000313" key="2">
    <source>
        <dbReference type="EMBL" id="KOF15241.1"/>
    </source>
</evidence>
<organism evidence="2 3">
    <name type="scientific">Ensifer adhaerens</name>
    <name type="common">Sinorhizobium morelense</name>
    <dbReference type="NCBI Taxonomy" id="106592"/>
    <lineage>
        <taxon>Bacteria</taxon>
        <taxon>Pseudomonadati</taxon>
        <taxon>Pseudomonadota</taxon>
        <taxon>Alphaproteobacteria</taxon>
        <taxon>Hyphomicrobiales</taxon>
        <taxon>Rhizobiaceae</taxon>
        <taxon>Sinorhizobium/Ensifer group</taxon>
        <taxon>Ensifer</taxon>
    </lineage>
</organism>
<comment type="caution">
    <text evidence="2">The sequence shown here is derived from an EMBL/GenBank/DDBJ whole genome shotgun (WGS) entry which is preliminary data.</text>
</comment>
<evidence type="ECO:0000313" key="3">
    <source>
        <dbReference type="Proteomes" id="UP000037425"/>
    </source>
</evidence>
<dbReference type="InterPro" id="IPR027417">
    <property type="entry name" value="P-loop_NTPase"/>
</dbReference>
<proteinExistence type="predicted"/>
<name>A0A0L8BKN9_ENSAD</name>
<feature type="compositionally biased region" description="Basic and acidic residues" evidence="1">
    <location>
        <begin position="86"/>
        <end position="96"/>
    </location>
</feature>
<dbReference type="Gene3D" id="3.40.50.300">
    <property type="entry name" value="P-loop containing nucleotide triphosphate hydrolases"/>
    <property type="match status" value="1"/>
</dbReference>
<dbReference type="AlphaFoldDB" id="A0A0L8BKN9"/>
<protein>
    <submittedName>
        <fullName evidence="2">Uncharacterized protein</fullName>
    </submittedName>
</protein>
<dbReference type="CDD" id="cd00267">
    <property type="entry name" value="ABC_ATPase"/>
    <property type="match status" value="1"/>
</dbReference>
<feature type="region of interest" description="Disordered" evidence="1">
    <location>
        <begin position="71"/>
        <end position="96"/>
    </location>
</feature>
<gene>
    <name evidence="2" type="ORF">AC244_24555</name>
</gene>
<reference evidence="3" key="1">
    <citation type="submission" date="2015-07" db="EMBL/GenBank/DDBJ databases">
        <title>Whole genome sequence of an Ensifer adhaerens strain isolated from a cave pool in the Wind Cave National Park.</title>
        <authorList>
            <person name="Eng W.W.H."/>
            <person name="Gan H.M."/>
            <person name="Barton H.A."/>
            <person name="Savka M.A."/>
        </authorList>
    </citation>
    <scope>NUCLEOTIDE SEQUENCE [LARGE SCALE GENOMIC DNA]</scope>
    <source>
        <strain evidence="3">SD006</strain>
    </source>
</reference>
<dbReference type="PATRIC" id="fig|106592.7.peg.3651"/>
<sequence>MLQRPGLLLLDEPTSALDIDATVAFHEAIRDNCPGASVISVMHDATPPKSSNGEEFFDSVLSITEGTVTKTSLSNLKSRPVGPARVEPRPEKRPLD</sequence>